<sequence length="151" mass="17653">MAVGPEVRQPVEPPSTEFPKFPTLFTEADRARLTELNVQRKALTEAFGQTFSAEAWQAVAPVERGVRRLSLPFMSNIADFFSAEGTQPAFEFGLTPEQFAEKSRQFEIEFNFYKGEKGRWEEWKRWFESEGYGYTARWSKHRHWLYVSAEK</sequence>
<proteinExistence type="predicted"/>
<accession>A0A0F9BYB6</accession>
<gene>
    <name evidence="1" type="ORF">LCGC14_2470440</name>
</gene>
<name>A0A0F9BYB6_9ZZZZ</name>
<feature type="non-terminal residue" evidence="1">
    <location>
        <position position="151"/>
    </location>
</feature>
<reference evidence="1" key="1">
    <citation type="journal article" date="2015" name="Nature">
        <title>Complex archaea that bridge the gap between prokaryotes and eukaryotes.</title>
        <authorList>
            <person name="Spang A."/>
            <person name="Saw J.H."/>
            <person name="Jorgensen S.L."/>
            <person name="Zaremba-Niedzwiedzka K."/>
            <person name="Martijn J."/>
            <person name="Lind A.E."/>
            <person name="van Eijk R."/>
            <person name="Schleper C."/>
            <person name="Guy L."/>
            <person name="Ettema T.J."/>
        </authorList>
    </citation>
    <scope>NUCLEOTIDE SEQUENCE</scope>
</reference>
<dbReference type="AlphaFoldDB" id="A0A0F9BYB6"/>
<comment type="caution">
    <text evidence="1">The sequence shown here is derived from an EMBL/GenBank/DDBJ whole genome shotgun (WGS) entry which is preliminary data.</text>
</comment>
<dbReference type="EMBL" id="LAZR01038669">
    <property type="protein sequence ID" value="KKL18947.1"/>
    <property type="molecule type" value="Genomic_DNA"/>
</dbReference>
<protein>
    <submittedName>
        <fullName evidence="1">Uncharacterized protein</fullName>
    </submittedName>
</protein>
<evidence type="ECO:0000313" key="1">
    <source>
        <dbReference type="EMBL" id="KKL18947.1"/>
    </source>
</evidence>
<organism evidence="1">
    <name type="scientific">marine sediment metagenome</name>
    <dbReference type="NCBI Taxonomy" id="412755"/>
    <lineage>
        <taxon>unclassified sequences</taxon>
        <taxon>metagenomes</taxon>
        <taxon>ecological metagenomes</taxon>
    </lineage>
</organism>